<dbReference type="CDD" id="cd19481">
    <property type="entry name" value="RecA-like_protease"/>
    <property type="match status" value="1"/>
</dbReference>
<dbReference type="HOGENOM" id="CLU_000688_25_1_0"/>
<dbReference type="RefSeq" id="WP_013110366.1">
    <property type="nucleotide sequence ID" value="NC_014148.1"/>
</dbReference>
<dbReference type="OrthoDB" id="9806903at2"/>
<evidence type="ECO:0000256" key="2">
    <source>
        <dbReference type="ARBA" id="ARBA00022741"/>
    </source>
</evidence>
<dbReference type="InterPro" id="IPR003593">
    <property type="entry name" value="AAA+_ATPase"/>
</dbReference>
<dbReference type="AlphaFoldDB" id="D5SMN0"/>
<evidence type="ECO:0000259" key="4">
    <source>
        <dbReference type="SMART" id="SM00382"/>
    </source>
</evidence>
<dbReference type="STRING" id="521674.Plim_2108"/>
<dbReference type="KEGG" id="plm:Plim_2108"/>
<organism evidence="5 6">
    <name type="scientific">Planctopirus limnophila (strain ATCC 43296 / DSM 3776 / IFAM 1008 / Mu 290)</name>
    <name type="common">Planctomyces limnophilus</name>
    <dbReference type="NCBI Taxonomy" id="521674"/>
    <lineage>
        <taxon>Bacteria</taxon>
        <taxon>Pseudomonadati</taxon>
        <taxon>Planctomycetota</taxon>
        <taxon>Planctomycetia</taxon>
        <taxon>Planctomycetales</taxon>
        <taxon>Planctomycetaceae</taxon>
        <taxon>Planctopirus</taxon>
    </lineage>
</organism>
<dbReference type="Proteomes" id="UP000002220">
    <property type="component" value="Chromosome"/>
</dbReference>
<sequence>MIRDYLFDINKIIEGAASGDHEKVLAYSESLARRLESGGELAAAKRMRQIVGKSSASNISLARQGGQALLPVDGESRIPVADEERPVEADVSVFLSEDVQKVVDQFLLYFRAADRLIANGVGISPSLLIYGPPGVGKTQLARYIAAQLKYPLITARSDALISSYLGSTAKNIRQLFEHAASRPCVLFLDEFDALAKMRDDDRELGELKRVVISLMQNIDAMGRDHVLLAATNHPHLLDPAVWRRFAYKIEMSTPGLAARQELIRFVLGRFATAQDVEVAACLSEGMSGAQLKDITENLVREAVVNDQQSVNLVEMCARFTGTSDVAAILRAIRKVDKKRFTQKKLSELFGLSQSYISERLNQEPASA</sequence>
<dbReference type="Gene3D" id="3.40.50.300">
    <property type="entry name" value="P-loop containing nucleotide triphosphate hydrolases"/>
    <property type="match status" value="1"/>
</dbReference>
<dbReference type="PANTHER" id="PTHR23073">
    <property type="entry name" value="26S PROTEASOME REGULATORY SUBUNIT"/>
    <property type="match status" value="1"/>
</dbReference>
<keyword evidence="6" id="KW-1185">Reference proteome</keyword>
<proteinExistence type="inferred from homology"/>
<gene>
    <name evidence="5" type="ordered locus">Plim_2108</name>
</gene>
<dbReference type="Pfam" id="PF00004">
    <property type="entry name" value="AAA"/>
    <property type="match status" value="1"/>
</dbReference>
<dbReference type="InterPro" id="IPR003959">
    <property type="entry name" value="ATPase_AAA_core"/>
</dbReference>
<dbReference type="SUPFAM" id="SSF52540">
    <property type="entry name" value="P-loop containing nucleoside triphosphate hydrolases"/>
    <property type="match status" value="1"/>
</dbReference>
<accession>D5SMN0</accession>
<dbReference type="Gene3D" id="1.10.8.60">
    <property type="match status" value="1"/>
</dbReference>
<evidence type="ECO:0000313" key="6">
    <source>
        <dbReference type="Proteomes" id="UP000002220"/>
    </source>
</evidence>
<feature type="domain" description="AAA+ ATPase" evidence="4">
    <location>
        <begin position="123"/>
        <end position="255"/>
    </location>
</feature>
<dbReference type="InterPro" id="IPR027417">
    <property type="entry name" value="P-loop_NTPase"/>
</dbReference>
<dbReference type="GO" id="GO:0005524">
    <property type="term" value="F:ATP binding"/>
    <property type="evidence" value="ECO:0007669"/>
    <property type="project" value="UniProtKB-KW"/>
</dbReference>
<reference evidence="5 6" key="1">
    <citation type="journal article" date="2010" name="Stand. Genomic Sci.">
        <title>Complete genome sequence of Planctomyces limnophilus type strain (Mu 290).</title>
        <authorList>
            <person name="Labutti K."/>
            <person name="Sikorski J."/>
            <person name="Schneider S."/>
            <person name="Nolan M."/>
            <person name="Lucas S."/>
            <person name="Glavina Del Rio T."/>
            <person name="Tice H."/>
            <person name="Cheng J.F."/>
            <person name="Goodwin L."/>
            <person name="Pitluck S."/>
            <person name="Liolios K."/>
            <person name="Ivanova N."/>
            <person name="Mavromatis K."/>
            <person name="Mikhailova N."/>
            <person name="Pati A."/>
            <person name="Chen A."/>
            <person name="Palaniappan K."/>
            <person name="Land M."/>
            <person name="Hauser L."/>
            <person name="Chang Y.J."/>
            <person name="Jeffries C.D."/>
            <person name="Tindall B.J."/>
            <person name="Rohde M."/>
            <person name="Goker M."/>
            <person name="Woyke T."/>
            <person name="Bristow J."/>
            <person name="Eisen J.A."/>
            <person name="Markowitz V."/>
            <person name="Hugenholtz P."/>
            <person name="Kyrpides N.C."/>
            <person name="Klenk H.P."/>
            <person name="Lapidus A."/>
        </authorList>
    </citation>
    <scope>NUCLEOTIDE SEQUENCE [LARGE SCALE GENOMIC DNA]</scope>
    <source>
        <strain evidence="6">ATCC 43296 / DSM 3776 / IFAM 1008 / 290</strain>
    </source>
</reference>
<evidence type="ECO:0000256" key="3">
    <source>
        <dbReference type="ARBA" id="ARBA00022840"/>
    </source>
</evidence>
<dbReference type="SMART" id="SM00382">
    <property type="entry name" value="AAA"/>
    <property type="match status" value="1"/>
</dbReference>
<dbReference type="PRINTS" id="PR01874">
    <property type="entry name" value="DNAREPAIRADA"/>
</dbReference>
<keyword evidence="2" id="KW-0547">Nucleotide-binding</keyword>
<name>D5SMN0_PLAL2</name>
<dbReference type="GO" id="GO:0016887">
    <property type="term" value="F:ATP hydrolysis activity"/>
    <property type="evidence" value="ECO:0007669"/>
    <property type="project" value="InterPro"/>
</dbReference>
<keyword evidence="3" id="KW-0067">ATP-binding</keyword>
<evidence type="ECO:0000256" key="1">
    <source>
        <dbReference type="ARBA" id="ARBA00006914"/>
    </source>
</evidence>
<protein>
    <submittedName>
        <fullName evidence="5">AAA ATPase central domain protein</fullName>
    </submittedName>
</protein>
<evidence type="ECO:0000313" key="5">
    <source>
        <dbReference type="EMBL" id="ADG67935.1"/>
    </source>
</evidence>
<comment type="similarity">
    <text evidence="1">Belongs to the AAA ATPase family.</text>
</comment>
<dbReference type="EMBL" id="CP001744">
    <property type="protein sequence ID" value="ADG67935.1"/>
    <property type="molecule type" value="Genomic_DNA"/>
</dbReference>
<dbReference type="InterPro" id="IPR050221">
    <property type="entry name" value="26S_Proteasome_ATPase"/>
</dbReference>
<dbReference type="eggNOG" id="COG0464">
    <property type="taxonomic scope" value="Bacteria"/>
</dbReference>